<name>A0A928VGR3_9CYAN</name>
<dbReference type="InterPro" id="IPR048482">
    <property type="entry name" value="GH141_ins"/>
</dbReference>
<dbReference type="AlphaFoldDB" id="A0A928VGR3"/>
<reference evidence="3" key="1">
    <citation type="submission" date="2020-10" db="EMBL/GenBank/DDBJ databases">
        <authorList>
            <person name="Castelo-Branco R."/>
            <person name="Eusebio N."/>
            <person name="Adriana R."/>
            <person name="Vieira A."/>
            <person name="Brugerolle De Fraissinette N."/>
            <person name="Rezende De Castro R."/>
            <person name="Schneider M.P."/>
            <person name="Vasconcelos V."/>
            <person name="Leao P.N."/>
        </authorList>
    </citation>
    <scope>NUCLEOTIDE SEQUENCE</scope>
    <source>
        <strain evidence="3">LEGE 11480</strain>
    </source>
</reference>
<dbReference type="PROSITE" id="PS51257">
    <property type="entry name" value="PROKAR_LIPOPROTEIN"/>
    <property type="match status" value="1"/>
</dbReference>
<comment type="caution">
    <text evidence="3">The sequence shown here is derived from an EMBL/GenBank/DDBJ whole genome shotgun (WGS) entry which is preliminary data.</text>
</comment>
<accession>A0A928VGR3</accession>
<dbReference type="InterPro" id="IPR011050">
    <property type="entry name" value="Pectin_lyase_fold/virulence"/>
</dbReference>
<dbReference type="RefSeq" id="WP_264323132.1">
    <property type="nucleotide sequence ID" value="NZ_JADEXQ010000002.1"/>
</dbReference>
<evidence type="ECO:0000259" key="2">
    <source>
        <dbReference type="Pfam" id="PF21231"/>
    </source>
</evidence>
<dbReference type="Pfam" id="PF21231">
    <property type="entry name" value="GH141_M"/>
    <property type="match status" value="1"/>
</dbReference>
<keyword evidence="4" id="KW-1185">Reference proteome</keyword>
<dbReference type="PANTHER" id="PTHR36453">
    <property type="entry name" value="SECRETED PROTEIN-RELATED"/>
    <property type="match status" value="1"/>
</dbReference>
<feature type="domain" description="Right handed beta helix" evidence="1">
    <location>
        <begin position="424"/>
        <end position="590"/>
    </location>
</feature>
<dbReference type="Gene3D" id="2.160.20.10">
    <property type="entry name" value="Single-stranded right-handed beta-helix, Pectin lyase-like"/>
    <property type="match status" value="2"/>
</dbReference>
<organism evidence="3 4">
    <name type="scientific">Romeriopsis navalis LEGE 11480</name>
    <dbReference type="NCBI Taxonomy" id="2777977"/>
    <lineage>
        <taxon>Bacteria</taxon>
        <taxon>Bacillati</taxon>
        <taxon>Cyanobacteriota</taxon>
        <taxon>Cyanophyceae</taxon>
        <taxon>Leptolyngbyales</taxon>
        <taxon>Leptolyngbyaceae</taxon>
        <taxon>Romeriopsis</taxon>
        <taxon>Romeriopsis navalis</taxon>
    </lineage>
</organism>
<dbReference type="InterPro" id="IPR012334">
    <property type="entry name" value="Pectin_lyas_fold"/>
</dbReference>
<dbReference type="EMBL" id="JADEXQ010000002">
    <property type="protein sequence ID" value="MBE9028311.1"/>
    <property type="molecule type" value="Genomic_DNA"/>
</dbReference>
<gene>
    <name evidence="3" type="ORF">IQ266_00890</name>
</gene>
<evidence type="ECO:0000313" key="4">
    <source>
        <dbReference type="Proteomes" id="UP000625316"/>
    </source>
</evidence>
<sequence>MGKPILLGLMLASFAGCSLPLPTEPSTATAAPKLAHPLPTACQRNAPTDQIFMAPDGDDQAPGTQAQPIRTFQQAQKMVRDRRSAMSQNLTVYLRGGTYQLEQPLQFTPADGGRDRFHVIYRAFAQERPVISGGLPVKGWRAVGRGLYRAPVGKTVFRQFYVNGQPATRARTPNVGQYLRLKKWHPEDQSIHVKTDDLPPPNVLSNAEMVIQRAWNQSRLRIASTQSQGQETKIIAQAPERDRAFKQEFPYKDDNQAYHLENALPLLDAPGEWFLDTQQQAVFYKPRLGESIKTISAIAPQLETLIKVEGTTEVSVQNLAFCHLDFQHTTWFEPNQQGYVGTQAGIPFDSKPATSAIVMRYARQIDFENNVLQNLGGMGLLLANGTQKITVNANLIKNIADNGISIGIPVVDTNAPRERVSGHIIANNYITQIGLDYFGAAGIFAGYASGLRIEHNELTQLPYSAISVGWGWTDKDTSLKNNLIRYNHIHRVSQLLFDSGAIYTLSKQPGTVISHNYIHDMGASEWVPDGPGKQWLSGVYLDQGSSFIRVEHNVIRNVPLPITEQSVKPPAKHNQIRHNQGDSVMVKSRSGIQWRYRRIKRK</sequence>
<evidence type="ECO:0000313" key="3">
    <source>
        <dbReference type="EMBL" id="MBE9028311.1"/>
    </source>
</evidence>
<dbReference type="Pfam" id="PF13229">
    <property type="entry name" value="Beta_helix"/>
    <property type="match status" value="1"/>
</dbReference>
<dbReference type="SUPFAM" id="SSF51126">
    <property type="entry name" value="Pectin lyase-like"/>
    <property type="match status" value="1"/>
</dbReference>
<proteinExistence type="predicted"/>
<protein>
    <submittedName>
        <fullName evidence="3">Right-handed parallel beta-helix repeat-containing protein</fullName>
    </submittedName>
</protein>
<dbReference type="Proteomes" id="UP000625316">
    <property type="component" value="Unassembled WGS sequence"/>
</dbReference>
<feature type="domain" description="GH141-like insertion" evidence="2">
    <location>
        <begin position="156"/>
        <end position="287"/>
    </location>
</feature>
<dbReference type="PANTHER" id="PTHR36453:SF1">
    <property type="entry name" value="RIGHT HANDED BETA HELIX DOMAIN-CONTAINING PROTEIN"/>
    <property type="match status" value="1"/>
</dbReference>
<evidence type="ECO:0000259" key="1">
    <source>
        <dbReference type="Pfam" id="PF13229"/>
    </source>
</evidence>
<dbReference type="InterPro" id="IPR039448">
    <property type="entry name" value="Beta_helix"/>
</dbReference>